<proteinExistence type="predicted"/>
<evidence type="ECO:0000256" key="1">
    <source>
        <dbReference type="ARBA" id="ARBA00022723"/>
    </source>
</evidence>
<dbReference type="Proteomes" id="UP000785679">
    <property type="component" value="Unassembled WGS sequence"/>
</dbReference>
<reference evidence="5" key="1">
    <citation type="submission" date="2019-06" db="EMBL/GenBank/DDBJ databases">
        <authorList>
            <person name="Zheng W."/>
        </authorList>
    </citation>
    <scope>NUCLEOTIDE SEQUENCE</scope>
    <source>
        <strain evidence="5">QDHG01</strain>
    </source>
</reference>
<dbReference type="InterPro" id="IPR011992">
    <property type="entry name" value="EF-hand-dom_pair"/>
</dbReference>
<evidence type="ECO:0000259" key="4">
    <source>
        <dbReference type="Pfam" id="PF13833"/>
    </source>
</evidence>
<keyword evidence="2" id="KW-0677">Repeat</keyword>
<evidence type="ECO:0000256" key="3">
    <source>
        <dbReference type="ARBA" id="ARBA00022837"/>
    </source>
</evidence>
<dbReference type="AlphaFoldDB" id="A0A8J8T7D0"/>
<keyword evidence="6" id="KW-1185">Reference proteome</keyword>
<sequence>MNTGDFNLIPSQILKKIKDTLKTKGVRNLRGLGRAFKYVAPSKAGRKLDKTEFYSSLRAYGVEISRSEGETLLEHLDLHQDGLINLDAFFQGLWGTPNATRQKVIDEAFWKFDPERIGVINQHELRVAFDSSSHPKVLNGELCSDEVFIQFLQAFGDKHGDGSITKTEWDDYYSAVSSEIESDDLFILLLKQCWRLQ</sequence>
<dbReference type="PANTHER" id="PTHR34524:SF6">
    <property type="entry name" value="CALCYPHOSINE LIKE"/>
    <property type="match status" value="1"/>
</dbReference>
<dbReference type="PANTHER" id="PTHR34524">
    <property type="entry name" value="CALCYPHOSIN"/>
    <property type="match status" value="1"/>
</dbReference>
<evidence type="ECO:0000313" key="6">
    <source>
        <dbReference type="Proteomes" id="UP000785679"/>
    </source>
</evidence>
<comment type="caution">
    <text evidence="5">The sequence shown here is derived from an EMBL/GenBank/DDBJ whole genome shotgun (WGS) entry which is preliminary data.</text>
</comment>
<dbReference type="EMBL" id="RRYP01003056">
    <property type="protein sequence ID" value="TNV84186.1"/>
    <property type="molecule type" value="Genomic_DNA"/>
</dbReference>
<dbReference type="Pfam" id="PF13833">
    <property type="entry name" value="EF-hand_8"/>
    <property type="match status" value="1"/>
</dbReference>
<organism evidence="5 6">
    <name type="scientific">Halteria grandinella</name>
    <dbReference type="NCBI Taxonomy" id="5974"/>
    <lineage>
        <taxon>Eukaryota</taxon>
        <taxon>Sar</taxon>
        <taxon>Alveolata</taxon>
        <taxon>Ciliophora</taxon>
        <taxon>Intramacronucleata</taxon>
        <taxon>Spirotrichea</taxon>
        <taxon>Stichotrichia</taxon>
        <taxon>Sporadotrichida</taxon>
        <taxon>Halteriidae</taxon>
        <taxon>Halteria</taxon>
    </lineage>
</organism>
<keyword evidence="1" id="KW-0479">Metal-binding</keyword>
<dbReference type="SUPFAM" id="SSF47473">
    <property type="entry name" value="EF-hand"/>
    <property type="match status" value="1"/>
</dbReference>
<name>A0A8J8T7D0_HALGN</name>
<evidence type="ECO:0000256" key="2">
    <source>
        <dbReference type="ARBA" id="ARBA00022737"/>
    </source>
</evidence>
<gene>
    <name evidence="5" type="ORF">FGO68_gene11269</name>
</gene>
<keyword evidence="3" id="KW-0106">Calcium</keyword>
<protein>
    <recommendedName>
        <fullName evidence="4">EF-hand domain-containing protein</fullName>
    </recommendedName>
</protein>
<dbReference type="OrthoDB" id="447947at2759"/>
<accession>A0A8J8T7D0</accession>
<dbReference type="InterPro" id="IPR002048">
    <property type="entry name" value="EF_hand_dom"/>
</dbReference>
<dbReference type="GO" id="GO:0005509">
    <property type="term" value="F:calcium ion binding"/>
    <property type="evidence" value="ECO:0007669"/>
    <property type="project" value="InterPro"/>
</dbReference>
<feature type="domain" description="EF-hand" evidence="4">
    <location>
        <begin position="45"/>
        <end position="91"/>
    </location>
</feature>
<evidence type="ECO:0000313" key="5">
    <source>
        <dbReference type="EMBL" id="TNV84186.1"/>
    </source>
</evidence>
<dbReference type="InterPro" id="IPR051581">
    <property type="entry name" value="Ca-bind"/>
</dbReference>
<dbReference type="Gene3D" id="1.10.238.10">
    <property type="entry name" value="EF-hand"/>
    <property type="match status" value="2"/>
</dbReference>